<organism evidence="1 2">
    <name type="scientific">Kingdonia uniflora</name>
    <dbReference type="NCBI Taxonomy" id="39325"/>
    <lineage>
        <taxon>Eukaryota</taxon>
        <taxon>Viridiplantae</taxon>
        <taxon>Streptophyta</taxon>
        <taxon>Embryophyta</taxon>
        <taxon>Tracheophyta</taxon>
        <taxon>Spermatophyta</taxon>
        <taxon>Magnoliopsida</taxon>
        <taxon>Ranunculales</taxon>
        <taxon>Circaeasteraceae</taxon>
        <taxon>Kingdonia</taxon>
    </lineage>
</organism>
<evidence type="ECO:0000313" key="2">
    <source>
        <dbReference type="Proteomes" id="UP000541444"/>
    </source>
</evidence>
<dbReference type="EMBL" id="JACGCM010002768">
    <property type="protein sequence ID" value="KAF6135880.1"/>
    <property type="molecule type" value="Genomic_DNA"/>
</dbReference>
<dbReference type="GO" id="GO:0004222">
    <property type="term" value="F:metalloendopeptidase activity"/>
    <property type="evidence" value="ECO:0007669"/>
    <property type="project" value="InterPro"/>
</dbReference>
<dbReference type="GO" id="GO:0006508">
    <property type="term" value="P:proteolysis"/>
    <property type="evidence" value="ECO:0007669"/>
    <property type="project" value="InterPro"/>
</dbReference>
<sequence>MNQIWRELESLSSNYEEKFPKTMEYWIADCDGDEFMDEIDDFTLEKSKDLNRFSCVSLAGLVAEHLAFGCSEGSFTDIEMLGEIFEWLEFTKTEADFQMKWAALNTLLILRRHENARSKLAEAMSEGRSVGFCINMIEKALDSEELL</sequence>
<keyword evidence="2" id="KW-1185">Reference proteome</keyword>
<dbReference type="SUPFAM" id="SSF140990">
    <property type="entry name" value="FtsH protease domain-like"/>
    <property type="match status" value="1"/>
</dbReference>
<evidence type="ECO:0000313" key="1">
    <source>
        <dbReference type="EMBL" id="KAF6135880.1"/>
    </source>
</evidence>
<dbReference type="PANTHER" id="PTHR33471">
    <property type="entry name" value="ATP-DEPENDENT ZINC METALLOPROTEASE-RELATED"/>
    <property type="match status" value="1"/>
</dbReference>
<gene>
    <name evidence="1" type="ORF">GIB67_006772</name>
</gene>
<name>A0A7J7KZS2_9MAGN</name>
<reference evidence="1 2" key="1">
    <citation type="journal article" date="2020" name="IScience">
        <title>Genome Sequencing of the Endangered Kingdonia uniflora (Circaeasteraceae, Ranunculales) Reveals Potential Mechanisms of Evolutionary Specialization.</title>
        <authorList>
            <person name="Sun Y."/>
            <person name="Deng T."/>
            <person name="Zhang A."/>
            <person name="Moore M.J."/>
            <person name="Landis J.B."/>
            <person name="Lin N."/>
            <person name="Zhang H."/>
            <person name="Zhang X."/>
            <person name="Huang J."/>
            <person name="Zhang X."/>
            <person name="Sun H."/>
            <person name="Wang H."/>
        </authorList>
    </citation>
    <scope>NUCLEOTIDE SEQUENCE [LARGE SCALE GENOMIC DNA]</scope>
    <source>
        <strain evidence="1">TB1705</strain>
        <tissue evidence="1">Leaf</tissue>
    </source>
</reference>
<dbReference type="GO" id="GO:0005524">
    <property type="term" value="F:ATP binding"/>
    <property type="evidence" value="ECO:0007669"/>
    <property type="project" value="InterPro"/>
</dbReference>
<dbReference type="InterPro" id="IPR037219">
    <property type="entry name" value="Peptidase_M41-like"/>
</dbReference>
<dbReference type="GO" id="GO:0004176">
    <property type="term" value="F:ATP-dependent peptidase activity"/>
    <property type="evidence" value="ECO:0007669"/>
    <property type="project" value="InterPro"/>
</dbReference>
<dbReference type="AlphaFoldDB" id="A0A7J7KZS2"/>
<comment type="caution">
    <text evidence="1">The sequence shown here is derived from an EMBL/GenBank/DDBJ whole genome shotgun (WGS) entry which is preliminary data.</text>
</comment>
<dbReference type="OrthoDB" id="66620at2759"/>
<dbReference type="PANTHER" id="PTHR33471:SF4">
    <property type="entry name" value="T22H22.11 PROTEIN"/>
    <property type="match status" value="1"/>
</dbReference>
<protein>
    <submittedName>
        <fullName evidence="1">Uncharacterized protein</fullName>
    </submittedName>
</protein>
<dbReference type="Proteomes" id="UP000541444">
    <property type="component" value="Unassembled WGS sequence"/>
</dbReference>
<accession>A0A7J7KZS2</accession>
<proteinExistence type="predicted"/>